<dbReference type="Gene3D" id="3.10.105.10">
    <property type="entry name" value="Dipeptide-binding Protein, Domain 3"/>
    <property type="match status" value="1"/>
</dbReference>
<feature type="signal peptide" evidence="4">
    <location>
        <begin position="1"/>
        <end position="19"/>
    </location>
</feature>
<evidence type="ECO:0000313" key="6">
    <source>
        <dbReference type="EMBL" id="MFC0534231.1"/>
    </source>
</evidence>
<organism evidence="6 7">
    <name type="scientific">Phytohabitans kaempferiae</name>
    <dbReference type="NCBI Taxonomy" id="1620943"/>
    <lineage>
        <taxon>Bacteria</taxon>
        <taxon>Bacillati</taxon>
        <taxon>Actinomycetota</taxon>
        <taxon>Actinomycetes</taxon>
        <taxon>Micromonosporales</taxon>
        <taxon>Micromonosporaceae</taxon>
    </lineage>
</organism>
<protein>
    <submittedName>
        <fullName evidence="6">ABC transporter substrate-binding protein</fullName>
    </submittedName>
</protein>
<dbReference type="Proteomes" id="UP001589867">
    <property type="component" value="Unassembled WGS sequence"/>
</dbReference>
<dbReference type="Pfam" id="PF00496">
    <property type="entry name" value="SBP_bac_5"/>
    <property type="match status" value="1"/>
</dbReference>
<sequence>MRRRTAVTAVLMPVLIGLAACGSESTSAGSRGEPQSGGTLTIALPNYPEEGLNPHLGGAIGPTQVLRNSFDSLVAADYDESFHPWLAESWTISEDGLVYEFKLRNDVTFHDGEKFDAAAVKANFDLVIDGQYAPAVKNSTFRTLKSAEVVDDYTVRLTQSEPAADFLHTLSSLQGAIVSPKSLKSGIRDSGGVGLAGTGPFILTRVVPGQELDFEKYKDYKWPPGTAHHQGAAYLDKLVVKYAPEPSVRAGLLSSGEVDAIAAVAPNDVPLFKDAEGFQYEYKGSNVAPTSLYFNTTSGPTKDVRVRKALQNGADVDALVKAVLKDNAERAWGIVQPQSKFYDKKVESAYGNDVDLANKLLDEAGWTGKNGEGIRTSTAGEPLVVRLIATEPVPTLKTILEGYQAQLRQNIGVNVDLQFRDEGTVDKVRETNAYELFPRSVGGVYPGVVLDKVYSSTGAINGPKLTDPQVDGWLDAARYATDEKVVKENFDKVAQYALIDQVTTLPLYTDRSSVAAKSTVHDITYFIDPPRGLLNGWAYNTWIEQ</sequence>
<feature type="chain" id="PRO_5045533761" evidence="4">
    <location>
        <begin position="20"/>
        <end position="545"/>
    </location>
</feature>
<dbReference type="EMBL" id="JBHLUH010000105">
    <property type="protein sequence ID" value="MFC0534231.1"/>
    <property type="molecule type" value="Genomic_DNA"/>
</dbReference>
<keyword evidence="2" id="KW-0813">Transport</keyword>
<gene>
    <name evidence="6" type="ORF">ACFFIA_42255</name>
</gene>
<evidence type="ECO:0000313" key="7">
    <source>
        <dbReference type="Proteomes" id="UP001589867"/>
    </source>
</evidence>
<dbReference type="InterPro" id="IPR030678">
    <property type="entry name" value="Peptide/Ni-bd"/>
</dbReference>
<evidence type="ECO:0000259" key="5">
    <source>
        <dbReference type="Pfam" id="PF00496"/>
    </source>
</evidence>
<feature type="domain" description="Solute-binding protein family 5" evidence="5">
    <location>
        <begin position="82"/>
        <end position="446"/>
    </location>
</feature>
<dbReference type="InterPro" id="IPR000914">
    <property type="entry name" value="SBP_5_dom"/>
</dbReference>
<name>A0ABV6MHM4_9ACTN</name>
<proteinExistence type="inferred from homology"/>
<dbReference type="InterPro" id="IPR039424">
    <property type="entry name" value="SBP_5"/>
</dbReference>
<dbReference type="RefSeq" id="WP_377262867.1">
    <property type="nucleotide sequence ID" value="NZ_JBHLUH010000105.1"/>
</dbReference>
<evidence type="ECO:0000256" key="4">
    <source>
        <dbReference type="SAM" id="SignalP"/>
    </source>
</evidence>
<reference evidence="6 7" key="1">
    <citation type="submission" date="2024-09" db="EMBL/GenBank/DDBJ databases">
        <authorList>
            <person name="Sun Q."/>
            <person name="Mori K."/>
        </authorList>
    </citation>
    <scope>NUCLEOTIDE SEQUENCE [LARGE SCALE GENOMIC DNA]</scope>
    <source>
        <strain evidence="6 7">TBRC 3947</strain>
    </source>
</reference>
<evidence type="ECO:0000256" key="3">
    <source>
        <dbReference type="ARBA" id="ARBA00022729"/>
    </source>
</evidence>
<comment type="caution">
    <text evidence="6">The sequence shown here is derived from an EMBL/GenBank/DDBJ whole genome shotgun (WGS) entry which is preliminary data.</text>
</comment>
<dbReference type="CDD" id="cd08492">
    <property type="entry name" value="PBP2_NikA_DppA_OppA_like_15"/>
    <property type="match status" value="1"/>
</dbReference>
<evidence type="ECO:0000256" key="1">
    <source>
        <dbReference type="ARBA" id="ARBA00005695"/>
    </source>
</evidence>
<keyword evidence="7" id="KW-1185">Reference proteome</keyword>
<comment type="similarity">
    <text evidence="1">Belongs to the bacterial solute-binding protein 5 family.</text>
</comment>
<dbReference type="Gene3D" id="3.40.190.10">
    <property type="entry name" value="Periplasmic binding protein-like II"/>
    <property type="match status" value="1"/>
</dbReference>
<dbReference type="PANTHER" id="PTHR30290">
    <property type="entry name" value="PERIPLASMIC BINDING COMPONENT OF ABC TRANSPORTER"/>
    <property type="match status" value="1"/>
</dbReference>
<dbReference type="PROSITE" id="PS51257">
    <property type="entry name" value="PROKAR_LIPOPROTEIN"/>
    <property type="match status" value="1"/>
</dbReference>
<dbReference type="PIRSF" id="PIRSF002741">
    <property type="entry name" value="MppA"/>
    <property type="match status" value="1"/>
</dbReference>
<evidence type="ECO:0000256" key="2">
    <source>
        <dbReference type="ARBA" id="ARBA00022448"/>
    </source>
</evidence>
<dbReference type="PANTHER" id="PTHR30290:SF9">
    <property type="entry name" value="OLIGOPEPTIDE-BINDING PROTEIN APPA"/>
    <property type="match status" value="1"/>
</dbReference>
<accession>A0ABV6MHM4</accession>
<dbReference type="SUPFAM" id="SSF53850">
    <property type="entry name" value="Periplasmic binding protein-like II"/>
    <property type="match status" value="1"/>
</dbReference>
<keyword evidence="3 4" id="KW-0732">Signal</keyword>